<organism evidence="3">
    <name type="scientific">marine sediment metagenome</name>
    <dbReference type="NCBI Taxonomy" id="412755"/>
    <lineage>
        <taxon>unclassified sequences</taxon>
        <taxon>metagenomes</taxon>
        <taxon>ecological metagenomes</taxon>
    </lineage>
</organism>
<feature type="transmembrane region" description="Helical" evidence="1">
    <location>
        <begin position="129"/>
        <end position="147"/>
    </location>
</feature>
<feature type="transmembrane region" description="Helical" evidence="1">
    <location>
        <begin position="194"/>
        <end position="216"/>
    </location>
</feature>
<dbReference type="PROSITE" id="PS50887">
    <property type="entry name" value="GGDEF"/>
    <property type="match status" value="1"/>
</dbReference>
<feature type="transmembrane region" description="Helical" evidence="1">
    <location>
        <begin position="100"/>
        <end position="117"/>
    </location>
</feature>
<dbReference type="PANTHER" id="PTHR46663:SF2">
    <property type="entry name" value="GGDEF DOMAIN-CONTAINING PROTEIN"/>
    <property type="match status" value="1"/>
</dbReference>
<dbReference type="EMBL" id="LAZR01000001">
    <property type="protein sequence ID" value="KKO12446.1"/>
    <property type="molecule type" value="Genomic_DNA"/>
</dbReference>
<keyword evidence="1" id="KW-1133">Transmembrane helix</keyword>
<feature type="transmembrane region" description="Helical" evidence="1">
    <location>
        <begin position="6"/>
        <end position="28"/>
    </location>
</feature>
<dbReference type="InterPro" id="IPR000160">
    <property type="entry name" value="GGDEF_dom"/>
</dbReference>
<comment type="caution">
    <text evidence="3">The sequence shown here is derived from an EMBL/GenBank/DDBJ whole genome shotgun (WGS) entry which is preliminary data.</text>
</comment>
<proteinExistence type="predicted"/>
<dbReference type="Gene3D" id="3.30.70.270">
    <property type="match status" value="1"/>
</dbReference>
<keyword evidence="1" id="KW-0472">Membrane</keyword>
<dbReference type="SUPFAM" id="SSF55073">
    <property type="entry name" value="Nucleotide cyclase"/>
    <property type="match status" value="1"/>
</dbReference>
<dbReference type="InterPro" id="IPR043128">
    <property type="entry name" value="Rev_trsase/Diguanyl_cyclase"/>
</dbReference>
<protein>
    <recommendedName>
        <fullName evidence="2">GGDEF domain-containing protein</fullName>
    </recommendedName>
</protein>
<dbReference type="SMART" id="SM00267">
    <property type="entry name" value="GGDEF"/>
    <property type="match status" value="1"/>
</dbReference>
<evidence type="ECO:0000259" key="2">
    <source>
        <dbReference type="PROSITE" id="PS50887"/>
    </source>
</evidence>
<sequence>MALQLDITTLVLMFITLAMTSFIVMLMIWRINRDMPGVPYWMVGTLLNTASALTSVLSAQAGWADGWASFMGTSISLLASMLVLEGTLQFRGYDSRRRQQLFLALIPVFLIASWTYRLDPVARDIFQDSFNMTFQLLAGVVLVWRTASRDELQANLLAASASILIGLVVSWRLALTLGGNELAGSGADSPVTQWYIFAGANFHVAWIFGLSVACYFRSRQQEMLLAREDSLTALPNRRWIDEKFAQTLTEARRSGEKFALIILDINDFKQVNDKYGHSAGDEVLTKLATRLRKAVRESDFAGRLGGDEFIILARQMDSAELLMQVVERIRQQLDGKMTLSGTGSSLDTGVSIGAAVFPADGDSLDTLLGAADASMYRDKKQQKQAHCAPLSTDS</sequence>
<dbReference type="FunFam" id="3.30.70.270:FF:000001">
    <property type="entry name" value="Diguanylate cyclase domain protein"/>
    <property type="match status" value="1"/>
</dbReference>
<dbReference type="CDD" id="cd01949">
    <property type="entry name" value="GGDEF"/>
    <property type="match status" value="1"/>
</dbReference>
<feature type="transmembrane region" description="Helical" evidence="1">
    <location>
        <begin position="154"/>
        <end position="174"/>
    </location>
</feature>
<feature type="transmembrane region" description="Helical" evidence="1">
    <location>
        <begin position="67"/>
        <end position="88"/>
    </location>
</feature>
<dbReference type="PANTHER" id="PTHR46663">
    <property type="entry name" value="DIGUANYLATE CYCLASE DGCT-RELATED"/>
    <property type="match status" value="1"/>
</dbReference>
<feature type="domain" description="GGDEF" evidence="2">
    <location>
        <begin position="256"/>
        <end position="391"/>
    </location>
</feature>
<reference evidence="3" key="1">
    <citation type="journal article" date="2015" name="Nature">
        <title>Complex archaea that bridge the gap between prokaryotes and eukaryotes.</title>
        <authorList>
            <person name="Spang A."/>
            <person name="Saw J.H."/>
            <person name="Jorgensen S.L."/>
            <person name="Zaremba-Niedzwiedzka K."/>
            <person name="Martijn J."/>
            <person name="Lind A.E."/>
            <person name="van Eijk R."/>
            <person name="Schleper C."/>
            <person name="Guy L."/>
            <person name="Ettema T.J."/>
        </authorList>
    </citation>
    <scope>NUCLEOTIDE SEQUENCE</scope>
</reference>
<evidence type="ECO:0000313" key="3">
    <source>
        <dbReference type="EMBL" id="KKO12446.1"/>
    </source>
</evidence>
<dbReference type="InterPro" id="IPR029787">
    <property type="entry name" value="Nucleotide_cyclase"/>
</dbReference>
<dbReference type="Pfam" id="PF00990">
    <property type="entry name" value="GGDEF"/>
    <property type="match status" value="1"/>
</dbReference>
<dbReference type="NCBIfam" id="TIGR00254">
    <property type="entry name" value="GGDEF"/>
    <property type="match status" value="1"/>
</dbReference>
<keyword evidence="1" id="KW-0812">Transmembrane</keyword>
<accession>A0A0F9W593</accession>
<name>A0A0F9W593_9ZZZZ</name>
<gene>
    <name evidence="3" type="ORF">LCGC14_0004590</name>
</gene>
<dbReference type="InterPro" id="IPR052163">
    <property type="entry name" value="DGC-Regulatory_Protein"/>
</dbReference>
<dbReference type="AlphaFoldDB" id="A0A0F9W593"/>
<evidence type="ECO:0000256" key="1">
    <source>
        <dbReference type="SAM" id="Phobius"/>
    </source>
</evidence>